<dbReference type="InterPro" id="IPR002172">
    <property type="entry name" value="LDrepeatLR_classA_rpt"/>
</dbReference>
<dbReference type="InterPro" id="IPR036055">
    <property type="entry name" value="LDL_receptor-like_sf"/>
</dbReference>
<dbReference type="PANTHER" id="PTHR22722">
    <property type="entry name" value="LOW-DENSITY LIPOPROTEIN RECEPTOR-RELATED PROTEIN 2-RELATED"/>
    <property type="match status" value="1"/>
</dbReference>
<feature type="disulfide bond" evidence="11">
    <location>
        <begin position="395"/>
        <end position="410"/>
    </location>
</feature>
<dbReference type="EMBL" id="MTYJ01000221">
    <property type="protein sequence ID" value="OWA51311.1"/>
    <property type="molecule type" value="Genomic_DNA"/>
</dbReference>
<feature type="chain" id="PRO_5040768931" evidence="12">
    <location>
        <begin position="21"/>
        <end position="819"/>
    </location>
</feature>
<keyword evidence="8 11" id="KW-1015">Disulfide bond</keyword>
<evidence type="ECO:0000313" key="14">
    <source>
        <dbReference type="Proteomes" id="UP000192578"/>
    </source>
</evidence>
<keyword evidence="3" id="KW-0812">Transmembrane</keyword>
<dbReference type="Gene3D" id="4.10.400.10">
    <property type="entry name" value="Low-density Lipoprotein Receptor"/>
    <property type="match status" value="10"/>
</dbReference>
<feature type="disulfide bond" evidence="11">
    <location>
        <begin position="648"/>
        <end position="660"/>
    </location>
</feature>
<keyword evidence="13" id="KW-0449">Lipoprotein</keyword>
<dbReference type="FunFam" id="4.10.400.10:FF:000045">
    <property type="entry name" value="Low-density lipoprotein receptor-related protein 2"/>
    <property type="match status" value="1"/>
</dbReference>
<dbReference type="PRINTS" id="PR00261">
    <property type="entry name" value="LDLRECEPTOR"/>
</dbReference>
<comment type="caution">
    <text evidence="11">Lacks conserved residue(s) required for the propagation of feature annotation.</text>
</comment>
<dbReference type="GO" id="GO:0012505">
    <property type="term" value="C:endomembrane system"/>
    <property type="evidence" value="ECO:0007669"/>
    <property type="project" value="UniProtKB-SubCell"/>
</dbReference>
<evidence type="ECO:0000256" key="4">
    <source>
        <dbReference type="ARBA" id="ARBA00022729"/>
    </source>
</evidence>
<evidence type="ECO:0000256" key="2">
    <source>
        <dbReference type="ARBA" id="ARBA00004308"/>
    </source>
</evidence>
<evidence type="ECO:0000256" key="1">
    <source>
        <dbReference type="ARBA" id="ARBA00004167"/>
    </source>
</evidence>
<dbReference type="GO" id="GO:0005886">
    <property type="term" value="C:plasma membrane"/>
    <property type="evidence" value="ECO:0007669"/>
    <property type="project" value="TreeGrafter"/>
</dbReference>
<dbReference type="Proteomes" id="UP000192578">
    <property type="component" value="Unassembled WGS sequence"/>
</dbReference>
<dbReference type="CDD" id="cd00112">
    <property type="entry name" value="LDLa"/>
    <property type="match status" value="10"/>
</dbReference>
<feature type="disulfide bond" evidence="11">
    <location>
        <begin position="241"/>
        <end position="256"/>
    </location>
</feature>
<comment type="subcellular location">
    <subcellularLocation>
        <location evidence="2">Endomembrane system</location>
    </subcellularLocation>
    <subcellularLocation>
        <location evidence="1">Membrane</location>
        <topology evidence="1">Single-pass membrane protein</topology>
    </subcellularLocation>
</comment>
<gene>
    <name evidence="13" type="ORF">BV898_15798</name>
</gene>
<feature type="disulfide bond" evidence="11">
    <location>
        <begin position="628"/>
        <end position="643"/>
    </location>
</feature>
<dbReference type="InterPro" id="IPR051221">
    <property type="entry name" value="LDLR-related"/>
</dbReference>
<dbReference type="PROSITE" id="PS01209">
    <property type="entry name" value="LDLRA_1"/>
    <property type="match status" value="3"/>
</dbReference>
<dbReference type="SMART" id="SM00192">
    <property type="entry name" value="LDLa"/>
    <property type="match status" value="11"/>
</dbReference>
<name>A0A9X6NIF5_HYPEX</name>
<sequence>MWLLLTGVLACTTVIPSAVAEKCLSDEFACLNSGRCILARYRCDGTSDCSDGSDESPCPGHPDGLSQQLDHPVALRDCQWSVGWDGFQCADSGTYGSCWPKTLICDGQNDCADHSDEWNCTSTVITPPNSGGNAHLTAARTECNWLFNGDGFRCANDSKSCWPKRWFCDGSRDCPDNSDERNCPGSTSTTTAVVPTTSSAELSPYVYSTTEKPCSNSTQYFWCLSNTGFDGRCLPRYLYICDGTFDCFGGTDEQNCPGSSALSGARRTTTAAPLPSYVSLDLFTESSQQHPCQTPGDFWCPSKYSITGRCIPSYYRCDGFPDCRDENDEQNCPAKKTTTTTSSSFLSGGSNSTYPYELSDFEDSATEQPCLHSAHFWCRYQSGKNGRCLPASWKCDGVINCFGGTDEQNCPGSISRLATASSVASTSSSVTTNNPQGTCTSSDSEFQCKSGECIPIGYRCSGYYANCWDGSDEKDCENHVCGVEQFRCSSGHCIHKSWKCDGEADCATDSSDEMDCPTNNSMSIFVTPSSPLERLNSSLLLPIRTCVPYSDGKPRFRCTSGECISGESRCNGVVSCSDGSDEASCPASTSLMNSLFAPVRHSLPGATTCLSTEFRCRSGECIDLDRRCDTYRTCADASDEIGCKSRKCSSGEFRCDSGQCVPTLYRCNGIKGCSDGSDEMNCTTMRFPSLAGTFGSANLFSLSSILGGQLYATTTPDPVNDHRGEWMGQMMGWMYRNAVDPNTLTAKIIGKSLCLSKGPDDPQSLYSSLFGLIGTTTTPSPANDHRGDWQAQVFLWAFRNAVDLDKVTARTSGNAFCLE</sequence>
<dbReference type="Gene3D" id="4.10.1220.10">
    <property type="entry name" value="EGF-type module"/>
    <property type="match status" value="1"/>
</dbReference>
<organism evidence="13 14">
    <name type="scientific">Hypsibius exemplaris</name>
    <name type="common">Freshwater tardigrade</name>
    <dbReference type="NCBI Taxonomy" id="2072580"/>
    <lineage>
        <taxon>Eukaryota</taxon>
        <taxon>Metazoa</taxon>
        <taxon>Ecdysozoa</taxon>
        <taxon>Tardigrada</taxon>
        <taxon>Eutardigrada</taxon>
        <taxon>Parachela</taxon>
        <taxon>Hypsibioidea</taxon>
        <taxon>Hypsibiidae</taxon>
        <taxon>Hypsibius</taxon>
    </lineage>
</organism>
<evidence type="ECO:0000256" key="7">
    <source>
        <dbReference type="ARBA" id="ARBA00023136"/>
    </source>
</evidence>
<feature type="disulfide bond" evidence="11">
    <location>
        <begin position="616"/>
        <end position="634"/>
    </location>
</feature>
<keyword evidence="9 13" id="KW-0675">Receptor</keyword>
<evidence type="ECO:0000256" key="3">
    <source>
        <dbReference type="ARBA" id="ARBA00022692"/>
    </source>
</evidence>
<evidence type="ECO:0000313" key="13">
    <source>
        <dbReference type="EMBL" id="OWA51311.1"/>
    </source>
</evidence>
<keyword evidence="7" id="KW-0472">Membrane</keyword>
<dbReference type="PROSITE" id="PS50068">
    <property type="entry name" value="LDLRA_2"/>
    <property type="match status" value="11"/>
</dbReference>
<dbReference type="FunFam" id="4.10.400.10:FF:000034">
    <property type="entry name" value="Low-density lipoprotein receptor-related protein 2"/>
    <property type="match status" value="1"/>
</dbReference>
<keyword evidence="6" id="KW-1133">Transmembrane helix</keyword>
<evidence type="ECO:0000256" key="10">
    <source>
        <dbReference type="ARBA" id="ARBA00023180"/>
    </source>
</evidence>
<evidence type="ECO:0000256" key="11">
    <source>
        <dbReference type="PROSITE-ProRule" id="PRU00124"/>
    </source>
</evidence>
<keyword evidence="14" id="KW-1185">Reference proteome</keyword>
<dbReference type="AlphaFoldDB" id="A0A9X6NIF5"/>
<dbReference type="OrthoDB" id="10070760at2759"/>
<feature type="disulfide bond" evidence="11">
    <location>
        <begin position="570"/>
        <end position="585"/>
    </location>
</feature>
<evidence type="ECO:0000256" key="12">
    <source>
        <dbReference type="SAM" id="SignalP"/>
    </source>
</evidence>
<proteinExistence type="predicted"/>
<feature type="disulfide bond" evidence="11">
    <location>
        <begin position="43"/>
        <end position="58"/>
    </location>
</feature>
<feature type="disulfide bond" evidence="11">
    <location>
        <begin position="558"/>
        <end position="576"/>
    </location>
</feature>
<dbReference type="InterPro" id="IPR023415">
    <property type="entry name" value="LDLR_class-A_CS"/>
</dbReference>
<dbReference type="GO" id="GO:0005041">
    <property type="term" value="F:low-density lipoprotein particle receptor activity"/>
    <property type="evidence" value="ECO:0007669"/>
    <property type="project" value="TreeGrafter"/>
</dbReference>
<evidence type="ECO:0000256" key="6">
    <source>
        <dbReference type="ARBA" id="ARBA00022989"/>
    </source>
</evidence>
<feature type="disulfide bond" evidence="11">
    <location>
        <begin position="168"/>
        <end position="183"/>
    </location>
</feature>
<feature type="disulfide bond" evidence="11">
    <location>
        <begin position="655"/>
        <end position="673"/>
    </location>
</feature>
<accession>A0A9X6NIF5</accession>
<feature type="disulfide bond" evidence="11">
    <location>
        <begin position="317"/>
        <end position="332"/>
    </location>
</feature>
<evidence type="ECO:0000256" key="9">
    <source>
        <dbReference type="ARBA" id="ARBA00023170"/>
    </source>
</evidence>
<reference evidence="14" key="1">
    <citation type="submission" date="2017-01" db="EMBL/GenBank/DDBJ databases">
        <title>Comparative genomics of anhydrobiosis in the tardigrade Hypsibius dujardini.</title>
        <authorList>
            <person name="Yoshida Y."/>
            <person name="Koutsovoulos G."/>
            <person name="Laetsch D."/>
            <person name="Stevens L."/>
            <person name="Kumar S."/>
            <person name="Horikawa D."/>
            <person name="Ishino K."/>
            <person name="Komine S."/>
            <person name="Tomita M."/>
            <person name="Blaxter M."/>
            <person name="Arakawa K."/>
        </authorList>
    </citation>
    <scope>NUCLEOTIDE SEQUENCE [LARGE SCALE GENOMIC DNA]</scope>
    <source>
        <strain evidence="14">Z151</strain>
    </source>
</reference>
<dbReference type="PANTHER" id="PTHR22722:SF14">
    <property type="entry name" value="MEGALIN, ISOFORM A"/>
    <property type="match status" value="1"/>
</dbReference>
<feature type="disulfide bond" evidence="11">
    <location>
        <begin position="609"/>
        <end position="621"/>
    </location>
</feature>
<feature type="disulfide bond" evidence="11">
    <location>
        <begin position="667"/>
        <end position="682"/>
    </location>
</feature>
<feature type="disulfide bond" evidence="11">
    <location>
        <begin position="481"/>
        <end position="493"/>
    </location>
</feature>
<evidence type="ECO:0000256" key="5">
    <source>
        <dbReference type="ARBA" id="ARBA00022737"/>
    </source>
</evidence>
<feature type="disulfide bond" evidence="11">
    <location>
        <begin position="488"/>
        <end position="506"/>
    </location>
</feature>
<dbReference type="Pfam" id="PF00057">
    <property type="entry name" value="Ldl_recept_a"/>
    <property type="match status" value="8"/>
</dbReference>
<comment type="caution">
    <text evidence="13">The sequence shown here is derived from an EMBL/GenBank/DDBJ whole genome shotgun (WGS) entry which is preliminary data.</text>
</comment>
<feature type="signal peptide" evidence="12">
    <location>
        <begin position="1"/>
        <end position="20"/>
    </location>
</feature>
<feature type="disulfide bond" evidence="11">
    <location>
        <begin position="105"/>
        <end position="120"/>
    </location>
</feature>
<dbReference type="GO" id="GO:0043235">
    <property type="term" value="C:receptor complex"/>
    <property type="evidence" value="ECO:0007669"/>
    <property type="project" value="TreeGrafter"/>
</dbReference>
<keyword evidence="5" id="KW-0677">Repeat</keyword>
<keyword evidence="10" id="KW-0325">Glycoprotein</keyword>
<protein>
    <submittedName>
        <fullName evidence="13">Low-density lipoprotein receptor-related protein 2</fullName>
    </submittedName>
</protein>
<keyword evidence="4 12" id="KW-0732">Signal</keyword>
<dbReference type="SUPFAM" id="SSF57424">
    <property type="entry name" value="LDL receptor-like module"/>
    <property type="match status" value="11"/>
</dbReference>
<evidence type="ECO:0000256" key="8">
    <source>
        <dbReference type="ARBA" id="ARBA00023157"/>
    </source>
</evidence>